<dbReference type="AlphaFoldDB" id="F3FLN2"/>
<dbReference type="EMBL" id="AEAH01000914">
    <property type="protein sequence ID" value="EGH31118.1"/>
    <property type="molecule type" value="Genomic_DNA"/>
</dbReference>
<evidence type="ECO:0000313" key="2">
    <source>
        <dbReference type="Proteomes" id="UP000004471"/>
    </source>
</evidence>
<evidence type="ECO:0000313" key="1">
    <source>
        <dbReference type="EMBL" id="EGH31118.1"/>
    </source>
</evidence>
<dbReference type="SUPFAM" id="SSF53850">
    <property type="entry name" value="Periplasmic binding protein-like II"/>
    <property type="match status" value="1"/>
</dbReference>
<accession>F3FLN2</accession>
<gene>
    <name evidence="1" type="ORF">PSYJA_19901</name>
</gene>
<dbReference type="PATRIC" id="fig|629262.5.peg.3314"/>
<sequence>AADSGNSHSGAAGSAIADLCRSFNAQRDESDRLHCVSQGSYEQTLQKTVAAYRAGIGPALVEIYDVATPDMLLGGATRPVEAIMADHHRAYPDDTFLPALRRYYADDHGTLAAQPFAASTAVLYTTEMRWPLPGSVRHPPRGKRLRMPCEP</sequence>
<dbReference type="HOGENOM" id="CLU_1735381_0_0_6"/>
<proteinExistence type="predicted"/>
<dbReference type="Gene3D" id="3.40.190.10">
    <property type="entry name" value="Periplasmic binding protein-like II"/>
    <property type="match status" value="1"/>
</dbReference>
<name>F3FLN2_PSESX</name>
<feature type="non-terminal residue" evidence="1">
    <location>
        <position position="1"/>
    </location>
</feature>
<protein>
    <submittedName>
        <fullName evidence="1">Extracellular solute-binding protein</fullName>
    </submittedName>
</protein>
<organism evidence="1 2">
    <name type="scientific">Pseudomonas syringae pv. japonica str. M301072</name>
    <dbReference type="NCBI Taxonomy" id="629262"/>
    <lineage>
        <taxon>Bacteria</taxon>
        <taxon>Pseudomonadati</taxon>
        <taxon>Pseudomonadota</taxon>
        <taxon>Gammaproteobacteria</taxon>
        <taxon>Pseudomonadales</taxon>
        <taxon>Pseudomonadaceae</taxon>
        <taxon>Pseudomonas</taxon>
        <taxon>Pseudomonas syringae</taxon>
    </lineage>
</organism>
<reference evidence="1 2" key="1">
    <citation type="journal article" date="2011" name="PLoS Pathog.">
        <title>Dynamic evolution of pathogenicity revealed by sequencing and comparative genomics of 19 Pseudomonas syringae isolates.</title>
        <authorList>
            <person name="Baltrus D.A."/>
            <person name="Nishimura M.T."/>
            <person name="Romanchuk A."/>
            <person name="Chang J.H."/>
            <person name="Mukhtar M.S."/>
            <person name="Cherkis K."/>
            <person name="Roach J."/>
            <person name="Grant S.R."/>
            <person name="Jones C.D."/>
            <person name="Dangl J.L."/>
        </authorList>
    </citation>
    <scope>NUCLEOTIDE SEQUENCE [LARGE SCALE GENOMIC DNA]</scope>
    <source>
        <strain evidence="2">M301072PT</strain>
    </source>
</reference>
<dbReference type="Proteomes" id="UP000004471">
    <property type="component" value="Unassembled WGS sequence"/>
</dbReference>
<comment type="caution">
    <text evidence="1">The sequence shown here is derived from an EMBL/GenBank/DDBJ whole genome shotgun (WGS) entry which is preliminary data.</text>
</comment>